<dbReference type="PANTHER" id="PTHR46986">
    <property type="entry name" value="ENDORIBONUCLEASE YBEY, CHLOROPLASTIC"/>
    <property type="match status" value="1"/>
</dbReference>
<evidence type="ECO:0000256" key="2">
    <source>
        <dbReference type="ARBA" id="ARBA00010875"/>
    </source>
</evidence>
<dbReference type="InterPro" id="IPR020549">
    <property type="entry name" value="YbeY_CS"/>
</dbReference>
<dbReference type="InterPro" id="IPR023091">
    <property type="entry name" value="MetalPrtase_cat_dom_sf_prd"/>
</dbReference>
<dbReference type="InterPro" id="IPR002036">
    <property type="entry name" value="YbeY"/>
</dbReference>
<evidence type="ECO:0000256" key="5">
    <source>
        <dbReference type="ARBA" id="ARBA00022759"/>
    </source>
</evidence>
<sequence>MSVDKLSSTFPRITIDVRFETLQWLEKLRKAEELCCVAARTAVIEGGRHPLSLPGEGVELTVVLTDDSRIKTLNCIYRGQDKPTNVLSFPALEEPSFLGEALALGDILVALQTTLREAEQQAIPFADHFCHLVVHGALHLLGYDHQESDAAETMERLEARILAQLGIENPYADIGASTAP</sequence>
<dbReference type="Gene3D" id="3.40.390.30">
    <property type="entry name" value="Metalloproteases ('zincins'), catalytic domain"/>
    <property type="match status" value="1"/>
</dbReference>
<name>A0A484H8B0_9ZZZZ</name>
<comment type="cofactor">
    <cofactor evidence="1">
        <name>Zn(2+)</name>
        <dbReference type="ChEBI" id="CHEBI:29105"/>
    </cofactor>
</comment>
<dbReference type="GO" id="GO:0004222">
    <property type="term" value="F:metalloendopeptidase activity"/>
    <property type="evidence" value="ECO:0007669"/>
    <property type="project" value="InterPro"/>
</dbReference>
<evidence type="ECO:0000256" key="6">
    <source>
        <dbReference type="ARBA" id="ARBA00022801"/>
    </source>
</evidence>
<dbReference type="NCBIfam" id="TIGR00043">
    <property type="entry name" value="rRNA maturation RNase YbeY"/>
    <property type="match status" value="1"/>
</dbReference>
<evidence type="ECO:0000256" key="7">
    <source>
        <dbReference type="ARBA" id="ARBA00022833"/>
    </source>
</evidence>
<dbReference type="GO" id="GO:0046872">
    <property type="term" value="F:metal ion binding"/>
    <property type="evidence" value="ECO:0007669"/>
    <property type="project" value="UniProtKB-KW"/>
</dbReference>
<accession>A0A484H8B0</accession>
<keyword evidence="3" id="KW-0540">Nuclease</keyword>
<organism evidence="8">
    <name type="scientific">invertebrate metagenome</name>
    <dbReference type="NCBI Taxonomy" id="1711999"/>
    <lineage>
        <taxon>unclassified sequences</taxon>
        <taxon>metagenomes</taxon>
        <taxon>organismal metagenomes</taxon>
    </lineage>
</organism>
<dbReference type="AlphaFoldDB" id="A0A484H8B0"/>
<dbReference type="SUPFAM" id="SSF55486">
    <property type="entry name" value="Metalloproteases ('zincins'), catalytic domain"/>
    <property type="match status" value="1"/>
</dbReference>
<evidence type="ECO:0000256" key="4">
    <source>
        <dbReference type="ARBA" id="ARBA00022723"/>
    </source>
</evidence>
<gene>
    <name evidence="8" type="ORF">RIEGSTA812A_PEG_1334</name>
</gene>
<evidence type="ECO:0000256" key="3">
    <source>
        <dbReference type="ARBA" id="ARBA00022722"/>
    </source>
</evidence>
<dbReference type="HAMAP" id="MF_00009">
    <property type="entry name" value="Endoribonucl_YbeY"/>
    <property type="match status" value="1"/>
</dbReference>
<dbReference type="PROSITE" id="PS01306">
    <property type="entry name" value="UPF0054"/>
    <property type="match status" value="1"/>
</dbReference>
<proteinExistence type="inferred from homology"/>
<evidence type="ECO:0000313" key="8">
    <source>
        <dbReference type="EMBL" id="VBB69861.1"/>
    </source>
</evidence>
<keyword evidence="4" id="KW-0479">Metal-binding</keyword>
<evidence type="ECO:0000256" key="1">
    <source>
        <dbReference type="ARBA" id="ARBA00001947"/>
    </source>
</evidence>
<keyword evidence="5" id="KW-0255">Endonuclease</keyword>
<dbReference type="GO" id="GO:0006364">
    <property type="term" value="P:rRNA processing"/>
    <property type="evidence" value="ECO:0007669"/>
    <property type="project" value="InterPro"/>
</dbReference>
<dbReference type="PANTHER" id="PTHR46986:SF1">
    <property type="entry name" value="ENDORIBONUCLEASE YBEY, CHLOROPLASTIC"/>
    <property type="match status" value="1"/>
</dbReference>
<protein>
    <submittedName>
        <fullName evidence="8">Metal-dependent hydrolase YbeY, involved in rRNA and/or ribosome maturation and assembly</fullName>
    </submittedName>
</protein>
<dbReference type="GO" id="GO:0004519">
    <property type="term" value="F:endonuclease activity"/>
    <property type="evidence" value="ECO:0007669"/>
    <property type="project" value="UniProtKB-KW"/>
</dbReference>
<dbReference type="EMBL" id="LR026963">
    <property type="protein sequence ID" value="VBB69861.1"/>
    <property type="molecule type" value="Genomic_DNA"/>
</dbReference>
<keyword evidence="6 8" id="KW-0378">Hydrolase</keyword>
<dbReference type="Pfam" id="PF02130">
    <property type="entry name" value="YbeY"/>
    <property type="match status" value="1"/>
</dbReference>
<comment type="similarity">
    <text evidence="2">Belongs to the endoribonuclease YbeY family.</text>
</comment>
<keyword evidence="7" id="KW-0862">Zinc</keyword>
<reference evidence="8" key="1">
    <citation type="submission" date="2018-10" db="EMBL/GenBank/DDBJ databases">
        <authorList>
            <person name="Gruber-Vodicka H."/>
            <person name="Jaeckle O."/>
        </authorList>
    </citation>
    <scope>NUCLEOTIDE SEQUENCE</scope>
</reference>